<dbReference type="InterPro" id="IPR001697">
    <property type="entry name" value="Pyr_Knase"/>
</dbReference>
<dbReference type="EMBL" id="AYRZ02000003">
    <property type="protein sequence ID" value="PHT87064.1"/>
    <property type="molecule type" value="Genomic_DNA"/>
</dbReference>
<dbReference type="SUPFAM" id="SSF51621">
    <property type="entry name" value="Phosphoenolpyruvate/pyruvate domain"/>
    <property type="match status" value="1"/>
</dbReference>
<dbReference type="Proteomes" id="UP000222542">
    <property type="component" value="Unassembled WGS sequence"/>
</dbReference>
<accession>A0A2G2ZYL8</accession>
<dbReference type="PANTHER" id="PTHR11817">
    <property type="entry name" value="PYRUVATE KINASE"/>
    <property type="match status" value="1"/>
</dbReference>
<dbReference type="GO" id="GO:0030955">
    <property type="term" value="F:potassium ion binding"/>
    <property type="evidence" value="ECO:0007669"/>
    <property type="project" value="InterPro"/>
</dbReference>
<organism evidence="1 2">
    <name type="scientific">Capsicum annuum</name>
    <name type="common">Capsicum pepper</name>
    <dbReference type="NCBI Taxonomy" id="4072"/>
    <lineage>
        <taxon>Eukaryota</taxon>
        <taxon>Viridiplantae</taxon>
        <taxon>Streptophyta</taxon>
        <taxon>Embryophyta</taxon>
        <taxon>Tracheophyta</taxon>
        <taxon>Spermatophyta</taxon>
        <taxon>Magnoliopsida</taxon>
        <taxon>eudicotyledons</taxon>
        <taxon>Gunneridae</taxon>
        <taxon>Pentapetalae</taxon>
        <taxon>asterids</taxon>
        <taxon>lamiids</taxon>
        <taxon>Solanales</taxon>
        <taxon>Solanaceae</taxon>
        <taxon>Solanoideae</taxon>
        <taxon>Capsiceae</taxon>
        <taxon>Capsicum</taxon>
    </lineage>
</organism>
<dbReference type="GO" id="GO:0004743">
    <property type="term" value="F:pyruvate kinase activity"/>
    <property type="evidence" value="ECO:0007669"/>
    <property type="project" value="InterPro"/>
</dbReference>
<gene>
    <name evidence="1" type="ORF">T459_09170</name>
</gene>
<dbReference type="UniPathway" id="UPA00109">
    <property type="reaction ID" value="UER00188"/>
</dbReference>
<protein>
    <submittedName>
        <fullName evidence="1">Uncharacterized protein</fullName>
    </submittedName>
</protein>
<name>A0A2G2ZYL8_CAPAN</name>
<comment type="caution">
    <text evidence="1">The sequence shown here is derived from an EMBL/GenBank/DDBJ whole genome shotgun (WGS) entry which is preliminary data.</text>
</comment>
<dbReference type="STRING" id="4072.A0A2G2ZYL8"/>
<dbReference type="Gramene" id="PHT87064">
    <property type="protein sequence ID" value="PHT87064"/>
    <property type="gene ID" value="T459_09170"/>
</dbReference>
<proteinExistence type="predicted"/>
<evidence type="ECO:0000313" key="1">
    <source>
        <dbReference type="EMBL" id="PHT87064.1"/>
    </source>
</evidence>
<dbReference type="GO" id="GO:0000287">
    <property type="term" value="F:magnesium ion binding"/>
    <property type="evidence" value="ECO:0007669"/>
    <property type="project" value="InterPro"/>
</dbReference>
<dbReference type="InterPro" id="IPR040442">
    <property type="entry name" value="Pyrv_kinase-like_dom_sf"/>
</dbReference>
<sequence>MTKIVGILGPKSRSVEVISSCLEAGMSGDNKYHQETLDNLKTSIKSTKKLCAVDQVKGDDVVCVIKNSAMLTGSLFTLHAAQIHIDLPTLPDNDKETRELLGKLGDLSQTQIFAKIESEKACNSLLSMVIYVGLDAF</sequence>
<keyword evidence="2" id="KW-1185">Reference proteome</keyword>
<dbReference type="AlphaFoldDB" id="A0A2G2ZYL8"/>
<reference evidence="1 2" key="2">
    <citation type="journal article" date="2017" name="Genome Biol.">
        <title>New reference genome sequences of hot pepper reveal the massive evolution of plant disease-resistance genes by retroduplication.</title>
        <authorList>
            <person name="Kim S."/>
            <person name="Park J."/>
            <person name="Yeom S.I."/>
            <person name="Kim Y.M."/>
            <person name="Seo E."/>
            <person name="Kim K.T."/>
            <person name="Kim M.S."/>
            <person name="Lee J.M."/>
            <person name="Cheong K."/>
            <person name="Shin H.S."/>
            <person name="Kim S.B."/>
            <person name="Han K."/>
            <person name="Lee J."/>
            <person name="Park M."/>
            <person name="Lee H.A."/>
            <person name="Lee H.Y."/>
            <person name="Lee Y."/>
            <person name="Oh S."/>
            <person name="Lee J.H."/>
            <person name="Choi E."/>
            <person name="Choi E."/>
            <person name="Lee S.E."/>
            <person name="Jeon J."/>
            <person name="Kim H."/>
            <person name="Choi G."/>
            <person name="Song H."/>
            <person name="Lee J."/>
            <person name="Lee S.C."/>
            <person name="Kwon J.K."/>
            <person name="Lee H.Y."/>
            <person name="Koo N."/>
            <person name="Hong Y."/>
            <person name="Kim R.W."/>
            <person name="Kang W.H."/>
            <person name="Huh J.H."/>
            <person name="Kang B.C."/>
            <person name="Yang T.J."/>
            <person name="Lee Y.H."/>
            <person name="Bennetzen J.L."/>
            <person name="Choi D."/>
        </authorList>
    </citation>
    <scope>NUCLEOTIDE SEQUENCE [LARGE SCALE GENOMIC DNA]</scope>
    <source>
        <strain evidence="2">cv. CM334</strain>
    </source>
</reference>
<dbReference type="Gene3D" id="3.20.20.60">
    <property type="entry name" value="Phosphoenolpyruvate-binding domains"/>
    <property type="match status" value="1"/>
</dbReference>
<dbReference type="InterPro" id="IPR015813">
    <property type="entry name" value="Pyrv/PenolPyrv_kinase-like_dom"/>
</dbReference>
<reference evidence="1 2" key="1">
    <citation type="journal article" date="2014" name="Nat. Genet.">
        <title>Genome sequence of the hot pepper provides insights into the evolution of pungency in Capsicum species.</title>
        <authorList>
            <person name="Kim S."/>
            <person name="Park M."/>
            <person name="Yeom S.I."/>
            <person name="Kim Y.M."/>
            <person name="Lee J.M."/>
            <person name="Lee H.A."/>
            <person name="Seo E."/>
            <person name="Choi J."/>
            <person name="Cheong K."/>
            <person name="Kim K.T."/>
            <person name="Jung K."/>
            <person name="Lee G.W."/>
            <person name="Oh S.K."/>
            <person name="Bae C."/>
            <person name="Kim S.B."/>
            <person name="Lee H.Y."/>
            <person name="Kim S.Y."/>
            <person name="Kim M.S."/>
            <person name="Kang B.C."/>
            <person name="Jo Y.D."/>
            <person name="Yang H.B."/>
            <person name="Jeong H.J."/>
            <person name="Kang W.H."/>
            <person name="Kwon J.K."/>
            <person name="Shin C."/>
            <person name="Lim J.Y."/>
            <person name="Park J.H."/>
            <person name="Huh J.H."/>
            <person name="Kim J.S."/>
            <person name="Kim B.D."/>
            <person name="Cohen O."/>
            <person name="Paran I."/>
            <person name="Suh M.C."/>
            <person name="Lee S.B."/>
            <person name="Kim Y.K."/>
            <person name="Shin Y."/>
            <person name="Noh S.J."/>
            <person name="Park J."/>
            <person name="Seo Y.S."/>
            <person name="Kwon S.Y."/>
            <person name="Kim H.A."/>
            <person name="Park J.M."/>
            <person name="Kim H.J."/>
            <person name="Choi S.B."/>
            <person name="Bosland P.W."/>
            <person name="Reeves G."/>
            <person name="Jo S.H."/>
            <person name="Lee B.W."/>
            <person name="Cho H.T."/>
            <person name="Choi H.S."/>
            <person name="Lee M.S."/>
            <person name="Yu Y."/>
            <person name="Do Choi Y."/>
            <person name="Park B.S."/>
            <person name="van Deynze A."/>
            <person name="Ashrafi H."/>
            <person name="Hill T."/>
            <person name="Kim W.T."/>
            <person name="Pai H.S."/>
            <person name="Ahn H.K."/>
            <person name="Yeam I."/>
            <person name="Giovannoni J.J."/>
            <person name="Rose J.K."/>
            <person name="Sorensen I."/>
            <person name="Lee S.J."/>
            <person name="Kim R.W."/>
            <person name="Choi I.Y."/>
            <person name="Choi B.S."/>
            <person name="Lim J.S."/>
            <person name="Lee Y.H."/>
            <person name="Choi D."/>
        </authorList>
    </citation>
    <scope>NUCLEOTIDE SEQUENCE [LARGE SCALE GENOMIC DNA]</scope>
    <source>
        <strain evidence="2">cv. CM334</strain>
    </source>
</reference>
<evidence type="ECO:0000313" key="2">
    <source>
        <dbReference type="Proteomes" id="UP000222542"/>
    </source>
</evidence>